<organism evidence="9 10">
    <name type="scientific">Funneliformis geosporum</name>
    <dbReference type="NCBI Taxonomy" id="1117311"/>
    <lineage>
        <taxon>Eukaryota</taxon>
        <taxon>Fungi</taxon>
        <taxon>Fungi incertae sedis</taxon>
        <taxon>Mucoromycota</taxon>
        <taxon>Glomeromycotina</taxon>
        <taxon>Glomeromycetes</taxon>
        <taxon>Glomerales</taxon>
        <taxon>Glomeraceae</taxon>
        <taxon>Funneliformis</taxon>
    </lineage>
</organism>
<evidence type="ECO:0000256" key="3">
    <source>
        <dbReference type="ARBA" id="ARBA00022723"/>
    </source>
</evidence>
<evidence type="ECO:0000256" key="4">
    <source>
        <dbReference type="ARBA" id="ARBA00023002"/>
    </source>
</evidence>
<dbReference type="InterPro" id="IPR036396">
    <property type="entry name" value="Cyt_P450_sf"/>
</dbReference>
<comment type="similarity">
    <text evidence="1 8">Belongs to the cytochrome P450 family.</text>
</comment>
<dbReference type="InterPro" id="IPR001128">
    <property type="entry name" value="Cyt_P450"/>
</dbReference>
<keyword evidence="6 8" id="KW-0503">Monooxygenase</keyword>
<dbReference type="EMBL" id="CAMKVN010001824">
    <property type="protein sequence ID" value="CAI2178244.1"/>
    <property type="molecule type" value="Genomic_DNA"/>
</dbReference>
<gene>
    <name evidence="9" type="ORF">FWILDA_LOCUS8488</name>
</gene>
<dbReference type="PANTHER" id="PTHR24291">
    <property type="entry name" value="CYTOCHROME P450 FAMILY 4"/>
    <property type="match status" value="1"/>
</dbReference>
<protein>
    <submittedName>
        <fullName evidence="9">9168_t:CDS:1</fullName>
    </submittedName>
</protein>
<dbReference type="OrthoDB" id="1470350at2759"/>
<dbReference type="PRINTS" id="PR00463">
    <property type="entry name" value="EP450I"/>
</dbReference>
<dbReference type="InterPro" id="IPR017972">
    <property type="entry name" value="Cyt_P450_CS"/>
</dbReference>
<evidence type="ECO:0000256" key="2">
    <source>
        <dbReference type="ARBA" id="ARBA00022617"/>
    </source>
</evidence>
<dbReference type="Proteomes" id="UP001153678">
    <property type="component" value="Unassembled WGS sequence"/>
</dbReference>
<dbReference type="PROSITE" id="PS00086">
    <property type="entry name" value="CYTOCHROME_P450"/>
    <property type="match status" value="1"/>
</dbReference>
<dbReference type="Pfam" id="PF00067">
    <property type="entry name" value="p450"/>
    <property type="match status" value="1"/>
</dbReference>
<proteinExistence type="inferred from homology"/>
<evidence type="ECO:0000256" key="5">
    <source>
        <dbReference type="ARBA" id="ARBA00023004"/>
    </source>
</evidence>
<dbReference type="GO" id="GO:0005506">
    <property type="term" value="F:iron ion binding"/>
    <property type="evidence" value="ECO:0007669"/>
    <property type="project" value="InterPro"/>
</dbReference>
<dbReference type="PANTHER" id="PTHR24291:SF50">
    <property type="entry name" value="BIFUNCTIONAL ALBAFLAVENONE MONOOXYGENASE_TERPENE SYNTHASE"/>
    <property type="match status" value="1"/>
</dbReference>
<dbReference type="Gene3D" id="1.10.630.10">
    <property type="entry name" value="Cytochrome P450"/>
    <property type="match status" value="1"/>
</dbReference>
<evidence type="ECO:0000256" key="8">
    <source>
        <dbReference type="RuleBase" id="RU000461"/>
    </source>
</evidence>
<comment type="cofactor">
    <cofactor evidence="7">
        <name>heme</name>
        <dbReference type="ChEBI" id="CHEBI:30413"/>
    </cofactor>
</comment>
<feature type="binding site" description="axial binding residue" evidence="7">
    <location>
        <position position="147"/>
    </location>
    <ligand>
        <name>heme</name>
        <dbReference type="ChEBI" id="CHEBI:30413"/>
    </ligand>
    <ligandPart>
        <name>Fe</name>
        <dbReference type="ChEBI" id="CHEBI:18248"/>
    </ligandPart>
</feature>
<dbReference type="SUPFAM" id="SSF48264">
    <property type="entry name" value="Cytochrome P450"/>
    <property type="match status" value="1"/>
</dbReference>
<dbReference type="GO" id="GO:0016705">
    <property type="term" value="F:oxidoreductase activity, acting on paired donors, with incorporation or reduction of molecular oxygen"/>
    <property type="evidence" value="ECO:0007669"/>
    <property type="project" value="InterPro"/>
</dbReference>
<keyword evidence="3 7" id="KW-0479">Metal-binding</keyword>
<name>A0A9W4ST62_9GLOM</name>
<evidence type="ECO:0000256" key="1">
    <source>
        <dbReference type="ARBA" id="ARBA00010617"/>
    </source>
</evidence>
<dbReference type="PRINTS" id="PR00385">
    <property type="entry name" value="P450"/>
</dbReference>
<reference evidence="9" key="1">
    <citation type="submission" date="2022-08" db="EMBL/GenBank/DDBJ databases">
        <authorList>
            <person name="Kallberg Y."/>
            <person name="Tangrot J."/>
            <person name="Rosling A."/>
        </authorList>
    </citation>
    <scope>NUCLEOTIDE SEQUENCE</scope>
    <source>
        <strain evidence="9">Wild A</strain>
    </source>
</reference>
<evidence type="ECO:0000256" key="7">
    <source>
        <dbReference type="PIRSR" id="PIRSR602401-1"/>
    </source>
</evidence>
<keyword evidence="10" id="KW-1185">Reference proteome</keyword>
<dbReference type="InterPro" id="IPR002401">
    <property type="entry name" value="Cyt_P450_E_grp-I"/>
</dbReference>
<dbReference type="GO" id="GO:0004497">
    <property type="term" value="F:monooxygenase activity"/>
    <property type="evidence" value="ECO:0007669"/>
    <property type="project" value="UniProtKB-KW"/>
</dbReference>
<evidence type="ECO:0000256" key="6">
    <source>
        <dbReference type="ARBA" id="ARBA00023033"/>
    </source>
</evidence>
<comment type="caution">
    <text evidence="9">The sequence shown here is derived from an EMBL/GenBank/DDBJ whole genome shotgun (WGS) entry which is preliminary data.</text>
</comment>
<keyword evidence="4 8" id="KW-0560">Oxidoreductase</keyword>
<keyword evidence="5 7" id="KW-0408">Iron</keyword>
<dbReference type="GO" id="GO:0020037">
    <property type="term" value="F:heme binding"/>
    <property type="evidence" value="ECO:0007669"/>
    <property type="project" value="InterPro"/>
</dbReference>
<evidence type="ECO:0000313" key="10">
    <source>
        <dbReference type="Proteomes" id="UP001153678"/>
    </source>
</evidence>
<evidence type="ECO:0000313" key="9">
    <source>
        <dbReference type="EMBL" id="CAI2178244.1"/>
    </source>
</evidence>
<dbReference type="InterPro" id="IPR050196">
    <property type="entry name" value="Cytochrome_P450_Monoox"/>
</dbReference>
<accession>A0A9W4ST62</accession>
<keyword evidence="2 7" id="KW-0349">Heme</keyword>
<dbReference type="AlphaFoldDB" id="A0A9W4ST62"/>
<sequence>MTFLLAGHETTSNGLSWALYSLAKNPHIQDLLREELVKAFPDKSKFNPTFDEINSLEYLNCIIKETLRLYPPVTVTLRSNIEDQVFGEHFIPKNTPIIIPFVALHRLPSIWGPTADEFVPKRWLDPPSIQGISNYNYLPFSTGLRSCIGSKLALNEIKILLSLLVRNFVFQTVEGFQIKKKVGFLSKVDPHLELIVTNVEA</sequence>